<keyword evidence="4" id="KW-1185">Reference proteome</keyword>
<evidence type="ECO:0000256" key="1">
    <source>
        <dbReference type="SAM" id="SignalP"/>
    </source>
</evidence>
<name>A0ABV9B4K1_9ACTN</name>
<evidence type="ECO:0000259" key="2">
    <source>
        <dbReference type="PROSITE" id="PS51781"/>
    </source>
</evidence>
<evidence type="ECO:0000313" key="4">
    <source>
        <dbReference type="Proteomes" id="UP001595839"/>
    </source>
</evidence>
<feature type="chain" id="PRO_5046006252" evidence="1">
    <location>
        <begin position="29"/>
        <end position="119"/>
    </location>
</feature>
<dbReference type="Pfam" id="PF08239">
    <property type="entry name" value="SH3_3"/>
    <property type="match status" value="1"/>
</dbReference>
<dbReference type="InterPro" id="IPR003646">
    <property type="entry name" value="SH3-like_bac-type"/>
</dbReference>
<sequence>MSARRIAVLAATAAAVALPLLSAPAATAAPQSVATAVPASSCTTHPYLPWAVHGTTAVTIRSKATTKSTAVGILYKSHKFTVHKTTAGAKWVYITDKNTKKTGWVSGRYVYRDVRMCTD</sequence>
<evidence type="ECO:0000313" key="3">
    <source>
        <dbReference type="EMBL" id="MFC4506574.1"/>
    </source>
</evidence>
<dbReference type="InterPro" id="IPR006311">
    <property type="entry name" value="TAT_signal"/>
</dbReference>
<protein>
    <submittedName>
        <fullName evidence="3">SH3 domain-containing protein</fullName>
    </submittedName>
</protein>
<reference evidence="4" key="1">
    <citation type="journal article" date="2019" name="Int. J. Syst. Evol. Microbiol.">
        <title>The Global Catalogue of Microorganisms (GCM) 10K type strain sequencing project: providing services to taxonomists for standard genome sequencing and annotation.</title>
        <authorList>
            <consortium name="The Broad Institute Genomics Platform"/>
            <consortium name="The Broad Institute Genome Sequencing Center for Infectious Disease"/>
            <person name="Wu L."/>
            <person name="Ma J."/>
        </authorList>
    </citation>
    <scope>NUCLEOTIDE SEQUENCE [LARGE SCALE GENOMIC DNA]</scope>
    <source>
        <strain evidence="4">CGMCC 4.7177</strain>
    </source>
</reference>
<gene>
    <name evidence="3" type="ORF">ACFPIH_45235</name>
</gene>
<organism evidence="3 4">
    <name type="scientific">Streptomyces vulcanius</name>
    <dbReference type="NCBI Taxonomy" id="1441876"/>
    <lineage>
        <taxon>Bacteria</taxon>
        <taxon>Bacillati</taxon>
        <taxon>Actinomycetota</taxon>
        <taxon>Actinomycetes</taxon>
        <taxon>Kitasatosporales</taxon>
        <taxon>Streptomycetaceae</taxon>
        <taxon>Streptomyces</taxon>
    </lineage>
</organism>
<dbReference type="EMBL" id="JBHSFK010000045">
    <property type="protein sequence ID" value="MFC4506574.1"/>
    <property type="molecule type" value="Genomic_DNA"/>
</dbReference>
<dbReference type="Gene3D" id="2.30.30.40">
    <property type="entry name" value="SH3 Domains"/>
    <property type="match status" value="1"/>
</dbReference>
<accession>A0ABV9B4K1</accession>
<keyword evidence="1" id="KW-0732">Signal</keyword>
<dbReference type="PROSITE" id="PS51781">
    <property type="entry name" value="SH3B"/>
    <property type="match status" value="1"/>
</dbReference>
<comment type="caution">
    <text evidence="3">The sequence shown here is derived from an EMBL/GenBank/DDBJ whole genome shotgun (WGS) entry which is preliminary data.</text>
</comment>
<dbReference type="RefSeq" id="WP_381184630.1">
    <property type="nucleotide sequence ID" value="NZ_JBHSFK010000045.1"/>
</dbReference>
<dbReference type="PROSITE" id="PS51318">
    <property type="entry name" value="TAT"/>
    <property type="match status" value="1"/>
</dbReference>
<dbReference type="Proteomes" id="UP001595839">
    <property type="component" value="Unassembled WGS sequence"/>
</dbReference>
<feature type="signal peptide" evidence="1">
    <location>
        <begin position="1"/>
        <end position="28"/>
    </location>
</feature>
<proteinExistence type="predicted"/>
<feature type="domain" description="SH3b" evidence="2">
    <location>
        <begin position="48"/>
        <end position="114"/>
    </location>
</feature>